<dbReference type="OrthoDB" id="891726at2759"/>
<comment type="caution">
    <text evidence="2">The sequence shown here is derived from an EMBL/GenBank/DDBJ whole genome shotgun (WGS) entry which is preliminary data.</text>
</comment>
<dbReference type="AlphaFoldDB" id="A0A1V8SFU2"/>
<sequence length="288" mass="32167">MSPAVAQPASPSTTTLPIIRRHRFPVPLLRLELRDLSHEGSSLFLRHFHGYEDFEQQVQNVLNLLYGQPTAKEQAEPTPDETTDATPKDSDLLLRPGTRSITMILQDYPGVAETDGMELDPDHKTLRFSTAYIAARVKNNPSFDLRHEILGVVCHEVVHCFQWNAEGTCNGGLIEGIADWVRLHAGLGAKHWKAPTRVSEGESWDAGYERTAFFLEFVEGSCGEGAVRRLNAGLRKGRYDEGRLWEGVCGKKVGELWEEYGRELERKNGVESEDDPPNPIPTHGAKPS</sequence>
<dbReference type="EMBL" id="NAJO01000050">
    <property type="protein sequence ID" value="OQN97897.1"/>
    <property type="molecule type" value="Genomic_DNA"/>
</dbReference>
<evidence type="ECO:0000313" key="3">
    <source>
        <dbReference type="Proteomes" id="UP000192596"/>
    </source>
</evidence>
<organism evidence="2 3">
    <name type="scientific">Cryoendolithus antarcticus</name>
    <dbReference type="NCBI Taxonomy" id="1507870"/>
    <lineage>
        <taxon>Eukaryota</taxon>
        <taxon>Fungi</taxon>
        <taxon>Dikarya</taxon>
        <taxon>Ascomycota</taxon>
        <taxon>Pezizomycotina</taxon>
        <taxon>Dothideomycetes</taxon>
        <taxon>Dothideomycetidae</taxon>
        <taxon>Cladosporiales</taxon>
        <taxon>Cladosporiaceae</taxon>
        <taxon>Cryoendolithus</taxon>
    </lineage>
</organism>
<evidence type="ECO:0000313" key="2">
    <source>
        <dbReference type="EMBL" id="OQN97897.1"/>
    </source>
</evidence>
<dbReference type="PANTHER" id="PTHR33321">
    <property type="match status" value="1"/>
</dbReference>
<name>A0A1V8SFU2_9PEZI</name>
<feature type="region of interest" description="Disordered" evidence="1">
    <location>
        <begin position="266"/>
        <end position="288"/>
    </location>
</feature>
<feature type="region of interest" description="Disordered" evidence="1">
    <location>
        <begin position="71"/>
        <end position="91"/>
    </location>
</feature>
<gene>
    <name evidence="2" type="ORF">B0A48_16208</name>
</gene>
<protein>
    <submittedName>
        <fullName evidence="2">Uncharacterized protein</fullName>
    </submittedName>
</protein>
<keyword evidence="3" id="KW-1185">Reference proteome</keyword>
<proteinExistence type="predicted"/>
<dbReference type="STRING" id="1507870.A0A1V8SFU2"/>
<dbReference type="InterPro" id="IPR007541">
    <property type="entry name" value="Uncharacterised_BSP"/>
</dbReference>
<reference evidence="3" key="1">
    <citation type="submission" date="2017-03" db="EMBL/GenBank/DDBJ databases">
        <title>Genomes of endolithic fungi from Antarctica.</title>
        <authorList>
            <person name="Coleine C."/>
            <person name="Masonjones S."/>
            <person name="Stajich J.E."/>
        </authorList>
    </citation>
    <scope>NUCLEOTIDE SEQUENCE [LARGE SCALE GENOMIC DNA]</scope>
    <source>
        <strain evidence="3">CCFEE 5527</strain>
    </source>
</reference>
<accession>A0A1V8SFU2</accession>
<dbReference type="InParanoid" id="A0A1V8SFU2"/>
<dbReference type="Proteomes" id="UP000192596">
    <property type="component" value="Unassembled WGS sequence"/>
</dbReference>
<evidence type="ECO:0000256" key="1">
    <source>
        <dbReference type="SAM" id="MobiDB-lite"/>
    </source>
</evidence>
<dbReference type="Pfam" id="PF04450">
    <property type="entry name" value="BSP"/>
    <property type="match status" value="1"/>
</dbReference>
<dbReference type="PANTHER" id="PTHR33321:SF12">
    <property type="entry name" value="PLANT BASIC SECRETORY PROTEIN (BSP) FAMILY PROTEIN"/>
    <property type="match status" value="1"/>
</dbReference>